<dbReference type="EMBL" id="JAUJYN010000001">
    <property type="protein sequence ID" value="KAK1280186.1"/>
    <property type="molecule type" value="Genomic_DNA"/>
</dbReference>
<organism evidence="1 2">
    <name type="scientific">Acorus gramineus</name>
    <name type="common">Dwarf sweet flag</name>
    <dbReference type="NCBI Taxonomy" id="55184"/>
    <lineage>
        <taxon>Eukaryota</taxon>
        <taxon>Viridiplantae</taxon>
        <taxon>Streptophyta</taxon>
        <taxon>Embryophyta</taxon>
        <taxon>Tracheophyta</taxon>
        <taxon>Spermatophyta</taxon>
        <taxon>Magnoliopsida</taxon>
        <taxon>Liliopsida</taxon>
        <taxon>Acoraceae</taxon>
        <taxon>Acorus</taxon>
    </lineage>
</organism>
<dbReference type="Proteomes" id="UP001179952">
    <property type="component" value="Unassembled WGS sequence"/>
</dbReference>
<accession>A0AAV9BUW2</accession>
<dbReference type="AlphaFoldDB" id="A0AAV9BUW2"/>
<proteinExistence type="predicted"/>
<sequence>MSSTPGRHTPPPVPDMESELAFLFSCSSRIACKLSSPTSILVCIVSTEETLKRMVLQVVMDYRGERNAYWVEFFEPVSLSFWALTRSKNIISSSYLRNIV</sequence>
<keyword evidence="2" id="KW-1185">Reference proteome</keyword>
<reference evidence="1" key="2">
    <citation type="submission" date="2023-06" db="EMBL/GenBank/DDBJ databases">
        <authorList>
            <person name="Ma L."/>
            <person name="Liu K.-W."/>
            <person name="Li Z."/>
            <person name="Hsiao Y.-Y."/>
            <person name="Qi Y."/>
            <person name="Fu T."/>
            <person name="Tang G."/>
            <person name="Zhang D."/>
            <person name="Sun W.-H."/>
            <person name="Liu D.-K."/>
            <person name="Li Y."/>
            <person name="Chen G.-Z."/>
            <person name="Liu X.-D."/>
            <person name="Liao X.-Y."/>
            <person name="Jiang Y.-T."/>
            <person name="Yu X."/>
            <person name="Hao Y."/>
            <person name="Huang J."/>
            <person name="Zhao X.-W."/>
            <person name="Ke S."/>
            <person name="Chen Y.-Y."/>
            <person name="Wu W.-L."/>
            <person name="Hsu J.-L."/>
            <person name="Lin Y.-F."/>
            <person name="Huang M.-D."/>
            <person name="Li C.-Y."/>
            <person name="Huang L."/>
            <person name="Wang Z.-W."/>
            <person name="Zhao X."/>
            <person name="Zhong W.-Y."/>
            <person name="Peng D.-H."/>
            <person name="Ahmad S."/>
            <person name="Lan S."/>
            <person name="Zhang J.-S."/>
            <person name="Tsai W.-C."/>
            <person name="Van De Peer Y."/>
            <person name="Liu Z.-J."/>
        </authorList>
    </citation>
    <scope>NUCLEOTIDE SEQUENCE</scope>
    <source>
        <strain evidence="1">SCP</strain>
        <tissue evidence="1">Leaves</tissue>
    </source>
</reference>
<evidence type="ECO:0000313" key="1">
    <source>
        <dbReference type="EMBL" id="KAK1280186.1"/>
    </source>
</evidence>
<comment type="caution">
    <text evidence="1">The sequence shown here is derived from an EMBL/GenBank/DDBJ whole genome shotgun (WGS) entry which is preliminary data.</text>
</comment>
<reference evidence="1" key="1">
    <citation type="journal article" date="2023" name="Nat. Commun.">
        <title>Diploid and tetraploid genomes of Acorus and the evolution of monocots.</title>
        <authorList>
            <person name="Ma L."/>
            <person name="Liu K.W."/>
            <person name="Li Z."/>
            <person name="Hsiao Y.Y."/>
            <person name="Qi Y."/>
            <person name="Fu T."/>
            <person name="Tang G.D."/>
            <person name="Zhang D."/>
            <person name="Sun W.H."/>
            <person name="Liu D.K."/>
            <person name="Li Y."/>
            <person name="Chen G.Z."/>
            <person name="Liu X.D."/>
            <person name="Liao X.Y."/>
            <person name="Jiang Y.T."/>
            <person name="Yu X."/>
            <person name="Hao Y."/>
            <person name="Huang J."/>
            <person name="Zhao X.W."/>
            <person name="Ke S."/>
            <person name="Chen Y.Y."/>
            <person name="Wu W.L."/>
            <person name="Hsu J.L."/>
            <person name="Lin Y.F."/>
            <person name="Huang M.D."/>
            <person name="Li C.Y."/>
            <person name="Huang L."/>
            <person name="Wang Z.W."/>
            <person name="Zhao X."/>
            <person name="Zhong W.Y."/>
            <person name="Peng D.H."/>
            <person name="Ahmad S."/>
            <person name="Lan S."/>
            <person name="Zhang J.S."/>
            <person name="Tsai W.C."/>
            <person name="Van de Peer Y."/>
            <person name="Liu Z.J."/>
        </authorList>
    </citation>
    <scope>NUCLEOTIDE SEQUENCE</scope>
    <source>
        <strain evidence="1">SCP</strain>
    </source>
</reference>
<gene>
    <name evidence="1" type="ORF">QJS04_geneDACA003024</name>
</gene>
<name>A0AAV9BUW2_ACOGR</name>
<protein>
    <submittedName>
        <fullName evidence="1">Uncharacterized protein</fullName>
    </submittedName>
</protein>
<evidence type="ECO:0000313" key="2">
    <source>
        <dbReference type="Proteomes" id="UP001179952"/>
    </source>
</evidence>